<feature type="coiled-coil region" evidence="1">
    <location>
        <begin position="181"/>
        <end position="215"/>
    </location>
</feature>
<dbReference type="Proteomes" id="UP000663824">
    <property type="component" value="Unassembled WGS sequence"/>
</dbReference>
<protein>
    <submittedName>
        <fullName evidence="3">Uncharacterized protein</fullName>
    </submittedName>
</protein>
<feature type="region of interest" description="Disordered" evidence="2">
    <location>
        <begin position="113"/>
        <end position="180"/>
    </location>
</feature>
<evidence type="ECO:0000313" key="4">
    <source>
        <dbReference type="Proteomes" id="UP000663824"/>
    </source>
</evidence>
<evidence type="ECO:0000256" key="2">
    <source>
        <dbReference type="SAM" id="MobiDB-lite"/>
    </source>
</evidence>
<gene>
    <name evidence="3" type="ORF">MBJ925_LOCUS26531</name>
</gene>
<evidence type="ECO:0000313" key="3">
    <source>
        <dbReference type="EMBL" id="CAF2124665.1"/>
    </source>
</evidence>
<accession>A0A816VT55</accession>
<dbReference type="Pfam" id="PF02992">
    <property type="entry name" value="Transposase_21"/>
    <property type="match status" value="1"/>
</dbReference>
<dbReference type="EMBL" id="CAJNRE010014113">
    <property type="protein sequence ID" value="CAF2124665.1"/>
    <property type="molecule type" value="Genomic_DNA"/>
</dbReference>
<reference evidence="3" key="1">
    <citation type="submission" date="2021-02" db="EMBL/GenBank/DDBJ databases">
        <authorList>
            <person name="Nowell W R."/>
        </authorList>
    </citation>
    <scope>NUCLEOTIDE SEQUENCE</scope>
</reference>
<feature type="compositionally biased region" description="Polar residues" evidence="2">
    <location>
        <begin position="137"/>
        <end position="148"/>
    </location>
</feature>
<proteinExistence type="predicted"/>
<sequence>MPAKKNKSKQKPTKLRETNQNKYILLRDIDTLTQLMVDYDRVSSNKNAKINVAAEVIYTKTDQSVGHGTVLTIGSKEECQELLDALEKHNTMKSKEDIQPIVTIDDHEEIQEIEDEREQQSITKSSNASPVIEHVNNKTTVSNESPSPKNKRSLPLTNKDLNVSEENASASKRLKSEDKSNDYQRARIMILQEKCEKLQERIDEMENNWMRYKLSEALKTSHVVTDHEEPISPISMPDTDATNETLKIYGDGELHRKIQGLCQDPFITLSLNIDGIQPNKGSKKTIWPILLVVNEIPLKYRFAPENLILAGVWPGATKPTRTYIAHFLKPVVAELSHLEDGVAFYLQSDVPSSNRQIVRIRVYLIGACCDKPAQALVQNIPEPIGAFGCGRCEVEVKYFFYIFYTYQCLDFTKQHTLEQL</sequence>
<evidence type="ECO:0000256" key="1">
    <source>
        <dbReference type="SAM" id="Coils"/>
    </source>
</evidence>
<dbReference type="InterPro" id="IPR004242">
    <property type="entry name" value="Transposase_21"/>
</dbReference>
<name>A0A816VT55_9BILA</name>
<organism evidence="3 4">
    <name type="scientific">Rotaria magnacalcarata</name>
    <dbReference type="NCBI Taxonomy" id="392030"/>
    <lineage>
        <taxon>Eukaryota</taxon>
        <taxon>Metazoa</taxon>
        <taxon>Spiralia</taxon>
        <taxon>Gnathifera</taxon>
        <taxon>Rotifera</taxon>
        <taxon>Eurotatoria</taxon>
        <taxon>Bdelloidea</taxon>
        <taxon>Philodinida</taxon>
        <taxon>Philodinidae</taxon>
        <taxon>Rotaria</taxon>
    </lineage>
</organism>
<keyword evidence="1" id="KW-0175">Coiled coil</keyword>
<comment type="caution">
    <text evidence="3">The sequence shown here is derived from an EMBL/GenBank/DDBJ whole genome shotgun (WGS) entry which is preliminary data.</text>
</comment>
<dbReference type="AlphaFoldDB" id="A0A816VT55"/>
<feature type="compositionally biased region" description="Polar residues" evidence="2">
    <location>
        <begin position="155"/>
        <end position="170"/>
    </location>
</feature>